<evidence type="ECO:0000256" key="2">
    <source>
        <dbReference type="ARBA" id="ARBA00023242"/>
    </source>
</evidence>
<dbReference type="InterPro" id="IPR009061">
    <property type="entry name" value="DNA-bd_dom_put_sf"/>
</dbReference>
<feature type="domain" description="SKI/SNO/DAC" evidence="5">
    <location>
        <begin position="1"/>
        <end position="49"/>
    </location>
</feature>
<feature type="region of interest" description="Disordered" evidence="4">
    <location>
        <begin position="346"/>
        <end position="420"/>
    </location>
</feature>
<comment type="similarity">
    <text evidence="3">Belongs to the DACH/dachshund family.</text>
</comment>
<evidence type="ECO:0000313" key="6">
    <source>
        <dbReference type="EMBL" id="ACN66455.1"/>
    </source>
</evidence>
<sequence>LKRLDITPIVCNVEQVRILRGLGAIQPGVNRCKLISPGEFDVLYDDCTNSSARPGRPPKRSPITANPETIEKLKKQRMEGEYPYSPNRLLGQFMFSDPKKSPLFGNGYHYPPHIASMNVPFMPLGHPMMTMAMANHMSMRPDGSIIRERQAPEDLASPRPKDDGRYDENSMENNNNKPLDKPLNLQMERTRERRPSLTDKDSGMSTPSDVMTNGQLDLSMKHTAPSINEDLDDDSEDDKEDDDDMDDSDAPPSMANSDQAEKMPQSSLQYQASQMLNNEATAISSVETLLMNIQGLLKVASENARHRERQMNYEKAELKMELMRERELRESLEKQMGEEQRTKINLQRRLKKEKKARRKLQETLEQMGAKTHPMEDLPSPKPLSTESHRSLNDGMSSQDSERDRASCHSSPDRRLPGSASLYTYDAHSGLQNLMETFLGPQKSCNGSTNGYLHPPVIKATESV</sequence>
<accession>E0W701</accession>
<keyword evidence="2" id="KW-0539">Nucleus</keyword>
<feature type="compositionally biased region" description="Polar residues" evidence="4">
    <location>
        <begin position="254"/>
        <end position="267"/>
    </location>
</feature>
<dbReference type="GO" id="GO:0000978">
    <property type="term" value="F:RNA polymerase II cis-regulatory region sequence-specific DNA binding"/>
    <property type="evidence" value="ECO:0007669"/>
    <property type="project" value="TreeGrafter"/>
</dbReference>
<dbReference type="InterPro" id="IPR003380">
    <property type="entry name" value="SKI/SNO/DAC"/>
</dbReference>
<evidence type="ECO:0000256" key="4">
    <source>
        <dbReference type="SAM" id="MobiDB-lite"/>
    </source>
</evidence>
<feature type="compositionally biased region" description="Low complexity" evidence="4">
    <location>
        <begin position="173"/>
        <end position="185"/>
    </location>
</feature>
<name>E0W701_9ANNE</name>
<dbReference type="SUPFAM" id="SSF46955">
    <property type="entry name" value="Putative DNA-binding domain"/>
    <property type="match status" value="1"/>
</dbReference>
<evidence type="ECO:0000259" key="5">
    <source>
        <dbReference type="Pfam" id="PF02437"/>
    </source>
</evidence>
<feature type="compositionally biased region" description="Basic and acidic residues" evidence="4">
    <location>
        <begin position="188"/>
        <end position="202"/>
    </location>
</feature>
<feature type="region of interest" description="Disordered" evidence="4">
    <location>
        <begin position="149"/>
        <end position="213"/>
    </location>
</feature>
<dbReference type="InterPro" id="IPR037000">
    <property type="entry name" value="Ski_DNA-bd_sf"/>
</dbReference>
<proteinExistence type="evidence at transcript level"/>
<organism evidence="6">
    <name type="scientific">Neanthes arenaceodentata</name>
    <dbReference type="NCBI Taxonomy" id="604281"/>
    <lineage>
        <taxon>Eukaryota</taxon>
        <taxon>Metazoa</taxon>
        <taxon>Spiralia</taxon>
        <taxon>Lophotrochozoa</taxon>
        <taxon>Annelida</taxon>
        <taxon>Polychaeta</taxon>
        <taxon>Errantia</taxon>
        <taxon>Phyllodocida</taxon>
        <taxon>Nereididae</taxon>
        <taxon>Neanthes</taxon>
    </lineage>
</organism>
<evidence type="ECO:0000256" key="3">
    <source>
        <dbReference type="ARBA" id="ARBA00038192"/>
    </source>
</evidence>
<comment type="subcellular location">
    <subcellularLocation>
        <location evidence="1">Nucleus</location>
    </subcellularLocation>
</comment>
<dbReference type="AlphaFoldDB" id="E0W701"/>
<dbReference type="GO" id="GO:0005634">
    <property type="term" value="C:nucleus"/>
    <property type="evidence" value="ECO:0007669"/>
    <property type="project" value="UniProtKB-SubCell"/>
</dbReference>
<dbReference type="PANTHER" id="PTHR12577">
    <property type="entry name" value="DACHSHUND"/>
    <property type="match status" value="1"/>
</dbReference>
<dbReference type="Pfam" id="PF02437">
    <property type="entry name" value="Ski_Sno_DHD"/>
    <property type="match status" value="1"/>
</dbReference>
<dbReference type="Gene3D" id="3.10.260.20">
    <property type="entry name" value="Ski"/>
    <property type="match status" value="1"/>
</dbReference>
<feature type="compositionally biased region" description="Basic and acidic residues" evidence="4">
    <location>
        <begin position="159"/>
        <end position="168"/>
    </location>
</feature>
<feature type="compositionally biased region" description="Basic residues" evidence="4">
    <location>
        <begin position="346"/>
        <end position="358"/>
    </location>
</feature>
<reference evidence="6" key="1">
    <citation type="journal article" date="2010" name="Dev. Genes Evol.">
        <title>Expression of Distal-less, dachshund, and optomotor blind in Neanthes arenaceodentata (Annelida, Nereididae) does not support homology of appendage-forming mechanisms across the Bilateria.</title>
        <authorList>
            <person name="Winchell C.J."/>
            <person name="Valencia J.E."/>
            <person name="Jacobs D.K."/>
        </authorList>
    </citation>
    <scope>NUCLEOTIDE SEQUENCE</scope>
</reference>
<dbReference type="GO" id="GO:0000981">
    <property type="term" value="F:DNA-binding transcription factor activity, RNA polymerase II-specific"/>
    <property type="evidence" value="ECO:0007669"/>
    <property type="project" value="TreeGrafter"/>
</dbReference>
<evidence type="ECO:0000256" key="1">
    <source>
        <dbReference type="ARBA" id="ARBA00004123"/>
    </source>
</evidence>
<dbReference type="GO" id="GO:0005667">
    <property type="term" value="C:transcription regulator complex"/>
    <property type="evidence" value="ECO:0007669"/>
    <property type="project" value="TreeGrafter"/>
</dbReference>
<feature type="compositionally biased region" description="Basic and acidic residues" evidence="4">
    <location>
        <begin position="399"/>
        <end position="415"/>
    </location>
</feature>
<feature type="region of interest" description="Disordered" evidence="4">
    <location>
        <begin position="225"/>
        <end position="267"/>
    </location>
</feature>
<protein>
    <submittedName>
        <fullName evidence="6">Dachshund</fullName>
    </submittedName>
</protein>
<feature type="compositionally biased region" description="Acidic residues" evidence="4">
    <location>
        <begin position="229"/>
        <end position="249"/>
    </location>
</feature>
<feature type="compositionally biased region" description="Polar residues" evidence="4">
    <location>
        <begin position="203"/>
        <end position="213"/>
    </location>
</feature>
<feature type="non-terminal residue" evidence="6">
    <location>
        <position position="1"/>
    </location>
</feature>
<dbReference type="PANTHER" id="PTHR12577:SF6">
    <property type="entry name" value="DACHSHUND, ISOFORM B"/>
    <property type="match status" value="1"/>
</dbReference>
<dbReference type="EMBL" id="FJ164113">
    <property type="protein sequence ID" value="ACN66455.1"/>
    <property type="molecule type" value="mRNA"/>
</dbReference>
<dbReference type="InterPro" id="IPR052417">
    <property type="entry name" value="Dachshund_domain"/>
</dbReference>